<evidence type="ECO:0000313" key="2">
    <source>
        <dbReference type="Proteomes" id="UP000275078"/>
    </source>
</evidence>
<name>A0A3N4I9S5_ASCIM</name>
<evidence type="ECO:0000313" key="1">
    <source>
        <dbReference type="EMBL" id="RPA82833.1"/>
    </source>
</evidence>
<keyword evidence="2" id="KW-1185">Reference proteome</keyword>
<accession>A0A3N4I9S5</accession>
<protein>
    <submittedName>
        <fullName evidence="1">Uncharacterized protein</fullName>
    </submittedName>
</protein>
<dbReference type="EMBL" id="ML119668">
    <property type="protein sequence ID" value="RPA82833.1"/>
    <property type="molecule type" value="Genomic_DNA"/>
</dbReference>
<gene>
    <name evidence="1" type="ORF">BJ508DRAFT_375354</name>
</gene>
<sequence>MAASATESSKQVTLSVQGREALTIQLDCNCAGESESRDLEVGKDQQAGEKQKACTLELSKDMKTKLFHCEIAEISSTGWEKWGESVALGYSYCLYGPLSDGEKERSLYQILSTKEGAASDVNLKVLKVTDQIKPDMKVVLYVTHGLGIKGRSEVLEIDKLHCGSLVVSTRDKISQCAGASVCVGGWKKRPRLGTYESKIPLAYGVYFVVSRRSTMFDLHALDLPAWPTSNVISDPRFHDSIELGYDAPHINDIRDHLNTFVILVQTKPRQTRKIAEVEQEGLSSPTGCP</sequence>
<organism evidence="1 2">
    <name type="scientific">Ascobolus immersus RN42</name>
    <dbReference type="NCBI Taxonomy" id="1160509"/>
    <lineage>
        <taxon>Eukaryota</taxon>
        <taxon>Fungi</taxon>
        <taxon>Dikarya</taxon>
        <taxon>Ascomycota</taxon>
        <taxon>Pezizomycotina</taxon>
        <taxon>Pezizomycetes</taxon>
        <taxon>Pezizales</taxon>
        <taxon>Ascobolaceae</taxon>
        <taxon>Ascobolus</taxon>
    </lineage>
</organism>
<reference evidence="1 2" key="1">
    <citation type="journal article" date="2018" name="Nat. Ecol. Evol.">
        <title>Pezizomycetes genomes reveal the molecular basis of ectomycorrhizal truffle lifestyle.</title>
        <authorList>
            <person name="Murat C."/>
            <person name="Payen T."/>
            <person name="Noel B."/>
            <person name="Kuo A."/>
            <person name="Morin E."/>
            <person name="Chen J."/>
            <person name="Kohler A."/>
            <person name="Krizsan K."/>
            <person name="Balestrini R."/>
            <person name="Da Silva C."/>
            <person name="Montanini B."/>
            <person name="Hainaut M."/>
            <person name="Levati E."/>
            <person name="Barry K.W."/>
            <person name="Belfiori B."/>
            <person name="Cichocki N."/>
            <person name="Clum A."/>
            <person name="Dockter R.B."/>
            <person name="Fauchery L."/>
            <person name="Guy J."/>
            <person name="Iotti M."/>
            <person name="Le Tacon F."/>
            <person name="Lindquist E.A."/>
            <person name="Lipzen A."/>
            <person name="Malagnac F."/>
            <person name="Mello A."/>
            <person name="Molinier V."/>
            <person name="Miyauchi S."/>
            <person name="Poulain J."/>
            <person name="Riccioni C."/>
            <person name="Rubini A."/>
            <person name="Sitrit Y."/>
            <person name="Splivallo R."/>
            <person name="Traeger S."/>
            <person name="Wang M."/>
            <person name="Zifcakova L."/>
            <person name="Wipf D."/>
            <person name="Zambonelli A."/>
            <person name="Paolocci F."/>
            <person name="Nowrousian M."/>
            <person name="Ottonello S."/>
            <person name="Baldrian P."/>
            <person name="Spatafora J.W."/>
            <person name="Henrissat B."/>
            <person name="Nagy L.G."/>
            <person name="Aury J.M."/>
            <person name="Wincker P."/>
            <person name="Grigoriev I.V."/>
            <person name="Bonfante P."/>
            <person name="Martin F.M."/>
        </authorList>
    </citation>
    <scope>NUCLEOTIDE SEQUENCE [LARGE SCALE GENOMIC DNA]</scope>
    <source>
        <strain evidence="1 2">RN42</strain>
    </source>
</reference>
<dbReference type="AlphaFoldDB" id="A0A3N4I9S5"/>
<dbReference type="Proteomes" id="UP000275078">
    <property type="component" value="Unassembled WGS sequence"/>
</dbReference>
<proteinExistence type="predicted"/>